<evidence type="ECO:0000256" key="1">
    <source>
        <dbReference type="ARBA" id="ARBA00022679"/>
    </source>
</evidence>
<proteinExistence type="predicted"/>
<evidence type="ECO:0000313" key="3">
    <source>
        <dbReference type="EMBL" id="MDQ0996677.1"/>
    </source>
</evidence>
<accession>A0ABU0S7H2</accession>
<keyword evidence="1" id="KW-0808">Transferase</keyword>
<feature type="domain" description="Methyltransferase" evidence="2">
    <location>
        <begin position="68"/>
        <end position="162"/>
    </location>
</feature>
<dbReference type="Gene3D" id="3.40.50.150">
    <property type="entry name" value="Vaccinia Virus protein VP39"/>
    <property type="match status" value="1"/>
</dbReference>
<dbReference type="Pfam" id="PF13649">
    <property type="entry name" value="Methyltransf_25"/>
    <property type="match status" value="1"/>
</dbReference>
<reference evidence="3 4" key="1">
    <citation type="submission" date="2023-07" db="EMBL/GenBank/DDBJ databases">
        <title>Comparative genomics of wheat-associated soil bacteria to identify genetic determinants of phenazine resistance.</title>
        <authorList>
            <person name="Mouncey N."/>
        </authorList>
    </citation>
    <scope>NUCLEOTIDE SEQUENCE [LARGE SCALE GENOMIC DNA]</scope>
    <source>
        <strain evidence="3 4">W4I11</strain>
    </source>
</reference>
<comment type="caution">
    <text evidence="3">The sequence shown here is derived from an EMBL/GenBank/DDBJ whole genome shotgun (WGS) entry which is preliminary data.</text>
</comment>
<dbReference type="RefSeq" id="WP_115052338.1">
    <property type="nucleotide sequence ID" value="NZ_JAUSZT010000003.1"/>
</dbReference>
<protein>
    <submittedName>
        <fullName evidence="3">2-polyprenyl-3-methyl-5-hydroxy-6-metoxy-1, 4-benzoquinol methylase</fullName>
    </submittedName>
</protein>
<gene>
    <name evidence="3" type="ORF">QFZ34_001859</name>
</gene>
<dbReference type="GO" id="GO:0008168">
    <property type="term" value="F:methyltransferase activity"/>
    <property type="evidence" value="ECO:0007669"/>
    <property type="project" value="UniProtKB-KW"/>
</dbReference>
<evidence type="ECO:0000259" key="2">
    <source>
        <dbReference type="Pfam" id="PF13649"/>
    </source>
</evidence>
<keyword evidence="4" id="KW-1185">Reference proteome</keyword>
<dbReference type="InterPro" id="IPR029063">
    <property type="entry name" value="SAM-dependent_MTases_sf"/>
</dbReference>
<dbReference type="EMBL" id="JAUSZT010000003">
    <property type="protein sequence ID" value="MDQ0996677.1"/>
    <property type="molecule type" value="Genomic_DNA"/>
</dbReference>
<keyword evidence="3" id="KW-0489">Methyltransferase</keyword>
<dbReference type="PANTHER" id="PTHR43861">
    <property type="entry name" value="TRANS-ACONITATE 2-METHYLTRANSFERASE-RELATED"/>
    <property type="match status" value="1"/>
</dbReference>
<dbReference type="CDD" id="cd02440">
    <property type="entry name" value="AdoMet_MTases"/>
    <property type="match status" value="1"/>
</dbReference>
<dbReference type="SUPFAM" id="SSF53335">
    <property type="entry name" value="S-adenosyl-L-methionine-dependent methyltransferases"/>
    <property type="match status" value="1"/>
</dbReference>
<dbReference type="InterPro" id="IPR041698">
    <property type="entry name" value="Methyltransf_25"/>
</dbReference>
<sequence>MRNTNEDWEKLAQDNAYWAVLTEDQFKSKKLTKKDATEFFATGQTDIANLSKLIKSLVPEFEVPTESIIDFGCGVGRLLIPLAEQSKNAIGIDISETMRNIALKNCANRGLKNVRCVESPEVLVKEGVKVDWLNSYIVLQHIEPRRGYFIINDLLQCVKSGGVASLHVPLFKTANRAEYYNDRMMYFRNDYYKNETVFIDRDNYDHPDIQMYDYDANTVMALFHKNQMTDVHLIHDRSTTGIHAYYFIARRA</sequence>
<dbReference type="PANTHER" id="PTHR43861:SF3">
    <property type="entry name" value="PUTATIVE (AFU_ORTHOLOGUE AFUA_2G14390)-RELATED"/>
    <property type="match status" value="1"/>
</dbReference>
<name>A0ABU0S7H2_9HYPH</name>
<dbReference type="GO" id="GO:0032259">
    <property type="term" value="P:methylation"/>
    <property type="evidence" value="ECO:0007669"/>
    <property type="project" value="UniProtKB-KW"/>
</dbReference>
<organism evidence="3 4">
    <name type="scientific">Phyllobacterium ifriqiyense</name>
    <dbReference type="NCBI Taxonomy" id="314238"/>
    <lineage>
        <taxon>Bacteria</taxon>
        <taxon>Pseudomonadati</taxon>
        <taxon>Pseudomonadota</taxon>
        <taxon>Alphaproteobacteria</taxon>
        <taxon>Hyphomicrobiales</taxon>
        <taxon>Phyllobacteriaceae</taxon>
        <taxon>Phyllobacterium</taxon>
    </lineage>
</organism>
<dbReference type="Proteomes" id="UP001237780">
    <property type="component" value="Unassembled WGS sequence"/>
</dbReference>
<evidence type="ECO:0000313" key="4">
    <source>
        <dbReference type="Proteomes" id="UP001237780"/>
    </source>
</evidence>